<sequence>MNVLVSLAIVAGLFFLGMLGAAPGMGWVFGVVLPYLALATFFGGLAYRVIGWANVPVPFRIPTTCG</sequence>
<keyword evidence="1" id="KW-0472">Membrane</keyword>
<organism evidence="2">
    <name type="scientific">marine sediment metagenome</name>
    <dbReference type="NCBI Taxonomy" id="412755"/>
    <lineage>
        <taxon>unclassified sequences</taxon>
        <taxon>metagenomes</taxon>
        <taxon>ecological metagenomes</taxon>
    </lineage>
</organism>
<feature type="non-terminal residue" evidence="2">
    <location>
        <position position="66"/>
    </location>
</feature>
<comment type="caution">
    <text evidence="2">The sequence shown here is derived from an EMBL/GenBank/DDBJ whole genome shotgun (WGS) entry which is preliminary data.</text>
</comment>
<accession>X0WS71</accession>
<gene>
    <name evidence="2" type="ORF">S01H1_72235</name>
</gene>
<reference evidence="2" key="1">
    <citation type="journal article" date="2014" name="Front. Microbiol.">
        <title>High frequency of phylogenetically diverse reductive dehalogenase-homologous genes in deep subseafloor sedimentary metagenomes.</title>
        <authorList>
            <person name="Kawai M."/>
            <person name="Futagami T."/>
            <person name="Toyoda A."/>
            <person name="Takaki Y."/>
            <person name="Nishi S."/>
            <person name="Hori S."/>
            <person name="Arai W."/>
            <person name="Tsubouchi T."/>
            <person name="Morono Y."/>
            <person name="Uchiyama I."/>
            <person name="Ito T."/>
            <person name="Fujiyama A."/>
            <person name="Inagaki F."/>
            <person name="Takami H."/>
        </authorList>
    </citation>
    <scope>NUCLEOTIDE SEQUENCE</scope>
    <source>
        <strain evidence="2">Expedition CK06-06</strain>
    </source>
</reference>
<protein>
    <submittedName>
        <fullName evidence="2">Uncharacterized protein</fullName>
    </submittedName>
</protein>
<evidence type="ECO:0000313" key="2">
    <source>
        <dbReference type="EMBL" id="GAG33500.1"/>
    </source>
</evidence>
<keyword evidence="1" id="KW-0812">Transmembrane</keyword>
<dbReference type="EMBL" id="BARS01048155">
    <property type="protein sequence ID" value="GAG33500.1"/>
    <property type="molecule type" value="Genomic_DNA"/>
</dbReference>
<feature type="transmembrane region" description="Helical" evidence="1">
    <location>
        <begin position="31"/>
        <end position="50"/>
    </location>
</feature>
<name>X0WS71_9ZZZZ</name>
<proteinExistence type="predicted"/>
<evidence type="ECO:0000256" key="1">
    <source>
        <dbReference type="SAM" id="Phobius"/>
    </source>
</evidence>
<dbReference type="AlphaFoldDB" id="X0WS71"/>
<keyword evidence="1" id="KW-1133">Transmembrane helix</keyword>